<evidence type="ECO:0000256" key="1">
    <source>
        <dbReference type="ARBA" id="ARBA00004651"/>
    </source>
</evidence>
<keyword evidence="4 7" id="KW-0812">Transmembrane</keyword>
<feature type="transmembrane region" description="Helical" evidence="7">
    <location>
        <begin position="33"/>
        <end position="51"/>
    </location>
</feature>
<feature type="transmembrane region" description="Helical" evidence="7">
    <location>
        <begin position="423"/>
        <end position="442"/>
    </location>
</feature>
<feature type="transmembrane region" description="Helical" evidence="7">
    <location>
        <begin position="295"/>
        <end position="316"/>
    </location>
</feature>
<evidence type="ECO:0000256" key="5">
    <source>
        <dbReference type="ARBA" id="ARBA00022989"/>
    </source>
</evidence>
<evidence type="ECO:0000313" key="8">
    <source>
        <dbReference type="EMBL" id="BBL35552.1"/>
    </source>
</evidence>
<dbReference type="InterPro" id="IPR050833">
    <property type="entry name" value="Poly_Biosynth_Transport"/>
</dbReference>
<proteinExistence type="inferred from homology"/>
<organism evidence="8 9">
    <name type="scientific">Nitrosomonas stercoris</name>
    <dbReference type="NCBI Taxonomy" id="1444684"/>
    <lineage>
        <taxon>Bacteria</taxon>
        <taxon>Pseudomonadati</taxon>
        <taxon>Pseudomonadota</taxon>
        <taxon>Betaproteobacteria</taxon>
        <taxon>Nitrosomonadales</taxon>
        <taxon>Nitrosomonadaceae</taxon>
        <taxon>Nitrosomonas</taxon>
    </lineage>
</organism>
<dbReference type="GO" id="GO:0005886">
    <property type="term" value="C:plasma membrane"/>
    <property type="evidence" value="ECO:0007669"/>
    <property type="project" value="UniProtKB-SubCell"/>
</dbReference>
<feature type="transmembrane region" description="Helical" evidence="7">
    <location>
        <begin position="161"/>
        <end position="180"/>
    </location>
</feature>
<keyword evidence="6 7" id="KW-0472">Membrane</keyword>
<sequence length="513" mass="56898">MKSRKYTVSNQSVDYNPAREILRGVSWSIFMRWVIRFIGVISTLILARILSPEDFGIAAMGSLMIGLLFSITESGAASLLIRTKEFDQAHCDTAWTISLLQNIIVGLLIVILAPMAAVYFNEPRVIEVLYILAVAVLVGGFGSIGPTLIRRELKFDLDFRFNIYKKLSAFFPTVGLAIWLGDYWALIFGTLIGTILSVLISYIIHPYRPSFSLARGLEYLHFSLSIIPMQIAYKLHEMAPKFIIGGIGNASVMGNFTVSSDLATSFTHEIVSPIGRGLYPNYARLMDDRTQLTEFYIKILGTIILLVVPMGAGVSVTSADLVATLLGEKWNRAVPLVEYLAFSGMLYAITFVMYNQILVAAGRERPAAILAWIRLFITVPVLWLGLSFEGALGLAKATVVAPLIYLPLVYLEVRQVVNLSILAIAKISWRPILGAVVMYLSVELFHLESVDWAILRLISDAMFGAGVYTITVVGLWVLSGRPQGVEHMSINLVRKKLNKVRMDWSTKCSSNKV</sequence>
<feature type="transmembrane region" description="Helical" evidence="7">
    <location>
        <begin position="454"/>
        <end position="478"/>
    </location>
</feature>
<comment type="subcellular location">
    <subcellularLocation>
        <location evidence="1">Cell membrane</location>
        <topology evidence="1">Multi-pass membrane protein</topology>
    </subcellularLocation>
</comment>
<reference evidence="8 9" key="1">
    <citation type="submission" date="2019-06" db="EMBL/GenBank/DDBJ databases">
        <title>Nitrosomonas stercoris KYUHI-S whole genome shotgun sequence.</title>
        <authorList>
            <person name="Nakagawa T."/>
            <person name="Tsuchiya Y."/>
            <person name="Takahashi R."/>
        </authorList>
    </citation>
    <scope>NUCLEOTIDE SEQUENCE [LARGE SCALE GENOMIC DNA]</scope>
    <source>
        <strain evidence="8 9">KYUHI-S</strain>
    </source>
</reference>
<dbReference type="PANTHER" id="PTHR30250:SF10">
    <property type="entry name" value="LIPOPOLYSACCHARIDE BIOSYNTHESIS PROTEIN WZXC"/>
    <property type="match status" value="1"/>
</dbReference>
<dbReference type="EMBL" id="AP019755">
    <property type="protein sequence ID" value="BBL35552.1"/>
    <property type="molecule type" value="Genomic_DNA"/>
</dbReference>
<protein>
    <submittedName>
        <fullName evidence="8">Uncharacterized protein</fullName>
    </submittedName>
</protein>
<feature type="transmembrane region" description="Helical" evidence="7">
    <location>
        <begin position="367"/>
        <end position="386"/>
    </location>
</feature>
<feature type="transmembrane region" description="Helical" evidence="7">
    <location>
        <begin position="336"/>
        <end position="355"/>
    </location>
</feature>
<evidence type="ECO:0000256" key="7">
    <source>
        <dbReference type="SAM" id="Phobius"/>
    </source>
</evidence>
<feature type="transmembrane region" description="Helical" evidence="7">
    <location>
        <begin position="186"/>
        <end position="205"/>
    </location>
</feature>
<keyword evidence="5 7" id="KW-1133">Transmembrane helix</keyword>
<dbReference type="Proteomes" id="UP000316473">
    <property type="component" value="Chromosome"/>
</dbReference>
<feature type="transmembrane region" description="Helical" evidence="7">
    <location>
        <begin position="392"/>
        <end position="411"/>
    </location>
</feature>
<comment type="similarity">
    <text evidence="2">Belongs to the polysaccharide synthase family.</text>
</comment>
<dbReference type="CDD" id="cd13127">
    <property type="entry name" value="MATE_tuaB_like"/>
    <property type="match status" value="1"/>
</dbReference>
<dbReference type="Pfam" id="PF13440">
    <property type="entry name" value="Polysacc_synt_3"/>
    <property type="match status" value="1"/>
</dbReference>
<keyword evidence="9" id="KW-1185">Reference proteome</keyword>
<feature type="transmembrane region" description="Helical" evidence="7">
    <location>
        <begin position="57"/>
        <end position="81"/>
    </location>
</feature>
<gene>
    <name evidence="8" type="ORF">Nstercoris_01823</name>
</gene>
<dbReference type="AlphaFoldDB" id="A0A4Y1YN14"/>
<feature type="transmembrane region" description="Helical" evidence="7">
    <location>
        <begin position="93"/>
        <end position="116"/>
    </location>
</feature>
<dbReference type="KEGG" id="nst:Nstercoris_01823"/>
<evidence type="ECO:0000256" key="2">
    <source>
        <dbReference type="ARBA" id="ARBA00007430"/>
    </source>
</evidence>
<feature type="transmembrane region" description="Helical" evidence="7">
    <location>
        <begin position="128"/>
        <end position="149"/>
    </location>
</feature>
<evidence type="ECO:0000313" key="9">
    <source>
        <dbReference type="Proteomes" id="UP000316473"/>
    </source>
</evidence>
<evidence type="ECO:0000256" key="6">
    <source>
        <dbReference type="ARBA" id="ARBA00023136"/>
    </source>
</evidence>
<keyword evidence="3" id="KW-1003">Cell membrane</keyword>
<dbReference type="PANTHER" id="PTHR30250">
    <property type="entry name" value="PST FAMILY PREDICTED COLANIC ACID TRANSPORTER"/>
    <property type="match status" value="1"/>
</dbReference>
<name>A0A4Y1YN14_9PROT</name>
<accession>A0A4Y1YN14</accession>
<evidence type="ECO:0000256" key="4">
    <source>
        <dbReference type="ARBA" id="ARBA00022692"/>
    </source>
</evidence>
<evidence type="ECO:0000256" key="3">
    <source>
        <dbReference type="ARBA" id="ARBA00022475"/>
    </source>
</evidence>